<feature type="compositionally biased region" description="Pro residues" evidence="1">
    <location>
        <begin position="658"/>
        <end position="672"/>
    </location>
</feature>
<feature type="compositionally biased region" description="Polar residues" evidence="1">
    <location>
        <begin position="674"/>
        <end position="691"/>
    </location>
</feature>
<dbReference type="RefSeq" id="XP_008025246.1">
    <property type="nucleotide sequence ID" value="XM_008027055.1"/>
</dbReference>
<feature type="region of interest" description="Disordered" evidence="1">
    <location>
        <begin position="469"/>
        <end position="859"/>
    </location>
</feature>
<feature type="compositionally biased region" description="Acidic residues" evidence="1">
    <location>
        <begin position="599"/>
        <end position="612"/>
    </location>
</feature>
<feature type="region of interest" description="Disordered" evidence="1">
    <location>
        <begin position="894"/>
        <end position="1025"/>
    </location>
</feature>
<feature type="region of interest" description="Disordered" evidence="1">
    <location>
        <begin position="1"/>
        <end position="72"/>
    </location>
</feature>
<name>R0K0E6_EXST2</name>
<feature type="compositionally biased region" description="Polar residues" evidence="1">
    <location>
        <begin position="9"/>
        <end position="21"/>
    </location>
</feature>
<dbReference type="OrthoDB" id="4115400at2759"/>
<feature type="compositionally biased region" description="Low complexity" evidence="1">
    <location>
        <begin position="183"/>
        <end position="203"/>
    </location>
</feature>
<feature type="compositionally biased region" description="Polar residues" evidence="1">
    <location>
        <begin position="701"/>
        <end position="715"/>
    </location>
</feature>
<feature type="compositionally biased region" description="Polar residues" evidence="1">
    <location>
        <begin position="738"/>
        <end position="747"/>
    </location>
</feature>
<dbReference type="STRING" id="671987.R0K0E6"/>
<organism evidence="2 3">
    <name type="scientific">Exserohilum turcicum (strain 28A)</name>
    <name type="common">Northern leaf blight fungus</name>
    <name type="synonym">Setosphaeria turcica</name>
    <dbReference type="NCBI Taxonomy" id="671987"/>
    <lineage>
        <taxon>Eukaryota</taxon>
        <taxon>Fungi</taxon>
        <taxon>Dikarya</taxon>
        <taxon>Ascomycota</taxon>
        <taxon>Pezizomycotina</taxon>
        <taxon>Dothideomycetes</taxon>
        <taxon>Pleosporomycetidae</taxon>
        <taxon>Pleosporales</taxon>
        <taxon>Pleosporineae</taxon>
        <taxon>Pleosporaceae</taxon>
        <taxon>Exserohilum</taxon>
    </lineage>
</organism>
<reference evidence="2 3" key="1">
    <citation type="journal article" date="2012" name="PLoS Pathog.">
        <title>Diverse lifestyles and strategies of plant pathogenesis encoded in the genomes of eighteen Dothideomycetes fungi.</title>
        <authorList>
            <person name="Ohm R.A."/>
            <person name="Feau N."/>
            <person name="Henrissat B."/>
            <person name="Schoch C.L."/>
            <person name="Horwitz B.A."/>
            <person name="Barry K.W."/>
            <person name="Condon B.J."/>
            <person name="Copeland A.C."/>
            <person name="Dhillon B."/>
            <person name="Glaser F."/>
            <person name="Hesse C.N."/>
            <person name="Kosti I."/>
            <person name="LaButti K."/>
            <person name="Lindquist E.A."/>
            <person name="Lucas S."/>
            <person name="Salamov A.A."/>
            <person name="Bradshaw R.E."/>
            <person name="Ciuffetti L."/>
            <person name="Hamelin R.C."/>
            <person name="Kema G.H.J."/>
            <person name="Lawrence C."/>
            <person name="Scott J.A."/>
            <person name="Spatafora J.W."/>
            <person name="Turgeon B.G."/>
            <person name="de Wit P.J.G.M."/>
            <person name="Zhong S."/>
            <person name="Goodwin S.B."/>
            <person name="Grigoriev I.V."/>
        </authorList>
    </citation>
    <scope>NUCLEOTIDE SEQUENCE [LARGE SCALE GENOMIC DNA]</scope>
    <source>
        <strain evidence="3">28A</strain>
    </source>
</reference>
<feature type="compositionally biased region" description="Low complexity" evidence="1">
    <location>
        <begin position="820"/>
        <end position="832"/>
    </location>
</feature>
<accession>R0K0E6</accession>
<evidence type="ECO:0000313" key="3">
    <source>
        <dbReference type="Proteomes" id="UP000016935"/>
    </source>
</evidence>
<feature type="compositionally biased region" description="Acidic residues" evidence="1">
    <location>
        <begin position="236"/>
        <end position="256"/>
    </location>
</feature>
<feature type="compositionally biased region" description="Acidic residues" evidence="1">
    <location>
        <begin position="126"/>
        <end position="145"/>
    </location>
</feature>
<feature type="compositionally biased region" description="Basic residues" evidence="1">
    <location>
        <begin position="170"/>
        <end position="180"/>
    </location>
</feature>
<gene>
    <name evidence="2" type="ORF">SETTUDRAFT_114970</name>
</gene>
<reference evidence="2 3" key="2">
    <citation type="journal article" date="2013" name="PLoS Genet.">
        <title>Comparative genome structure, secondary metabolite, and effector coding capacity across Cochliobolus pathogens.</title>
        <authorList>
            <person name="Condon B.J."/>
            <person name="Leng Y."/>
            <person name="Wu D."/>
            <person name="Bushley K.E."/>
            <person name="Ohm R.A."/>
            <person name="Otillar R."/>
            <person name="Martin J."/>
            <person name="Schackwitz W."/>
            <person name="Grimwood J."/>
            <person name="MohdZainudin N."/>
            <person name="Xue C."/>
            <person name="Wang R."/>
            <person name="Manning V.A."/>
            <person name="Dhillon B."/>
            <person name="Tu Z.J."/>
            <person name="Steffenson B.J."/>
            <person name="Salamov A."/>
            <person name="Sun H."/>
            <person name="Lowry S."/>
            <person name="LaButti K."/>
            <person name="Han J."/>
            <person name="Copeland A."/>
            <person name="Lindquist E."/>
            <person name="Barry K."/>
            <person name="Schmutz J."/>
            <person name="Baker S.E."/>
            <person name="Ciuffetti L.M."/>
            <person name="Grigoriev I.V."/>
            <person name="Zhong S."/>
            <person name="Turgeon B.G."/>
        </authorList>
    </citation>
    <scope>NUCLEOTIDE SEQUENCE [LARGE SCALE GENOMIC DNA]</scope>
    <source>
        <strain evidence="3">28A</strain>
    </source>
</reference>
<dbReference type="eggNOG" id="ENOG502SJ50">
    <property type="taxonomic scope" value="Eukaryota"/>
</dbReference>
<feature type="compositionally biased region" description="Polar residues" evidence="1">
    <location>
        <begin position="46"/>
        <end position="72"/>
    </location>
</feature>
<sequence>MPASKNAPARSSQRRNSQQDDTPTRTRGRGAKPAPSKTDASEAVAPNSSPTKLSPTVTRKTTRSASNISGNSFEAASEIYASYEHPLFMVFGLSPEFFNRLKKHHGKLPKERKPAAGSYSEGSPSPEDDATESEDETASETDDDIAVAPQPAPRGRGRGGRGSRGGRGGRGGRGRGRGGRARGGMAKAASSASSRAARNGTAGFSFTDGDDPLSNQSTPISTAKTRTRMGGSVTDYSDEDNEEAIDDDESEADYDGMDLAHKSSRTPQGSQPPELDDSNAAGSYTSAPPPDSKSESASKTSNRLAVPKISLLPQSASQTPRESVSTPAESAVPKLLEPEEDVLSDSDLPDPFIYDAPSPVEAECEDRADYLLQKRFKPMADVQAAIAALTKFPAAQRSTENLYALTENAQHILKAWQDEYLMLDARTAPHMHPAKKACNGGRIPLAPEVFEDMKEADLYGYVYDPKKPSGCQDPWAQRPGAEKGGRRELRTRRTRDMLESAAPSEEENEEENEGRPSKRQRKAPRKFDGTDAGTGTSTPKKHNGWGGARKKGVSRFAKPASETPEPEARPPKRARVTASNLLHQRIQEMREESIIGSSGDEESSAMDVDEYTEVNPKRGRPAGSKNSARRSDYGVKKGPRKKPADAGASTPSAHGPNTPAPAPAPTPAPPPALNSMSEGQGQFTIDTQPFAESTPLMAPNSAETVFQGTPQNSAPPQEVPLVHPSESSTPDAYMLTAPLSQYTNNYVDESAPASGSRRKPRVKSEKRSQSMTMWWAERKAKKREQDEKEGKPAKPTPSRSNSANRKGARQSVGSTAGATPQPQQPESQQASPIHHAQHAGPQHSPHHAPPEAYLHYTPGPPGPPQHYMYVSAPGPPHHMMMPYSPLAAIPTGSFPSPFSHHTPHHQQGIPLAPPTSSAGGQFGGGPRQLAPAPTNMPTYPSPYGPQSPAGGRPKSRGQSLPKTTASGQQALAPAPPHQQGQHQQPQPNQQIFTPYVPVSMAGGIGREMPFKIMVPGPTPERRESR</sequence>
<protein>
    <submittedName>
        <fullName evidence="2">Uncharacterized protein</fullName>
    </submittedName>
</protein>
<evidence type="ECO:0000256" key="1">
    <source>
        <dbReference type="SAM" id="MobiDB-lite"/>
    </source>
</evidence>
<feature type="compositionally biased region" description="Low complexity" evidence="1">
    <location>
        <begin position="967"/>
        <end position="990"/>
    </location>
</feature>
<dbReference type="HOGENOM" id="CLU_011355_0_0_1"/>
<dbReference type="Proteomes" id="UP000016935">
    <property type="component" value="Unassembled WGS sequence"/>
</dbReference>
<dbReference type="EMBL" id="KB908592">
    <property type="protein sequence ID" value="EOA86588.1"/>
    <property type="molecule type" value="Genomic_DNA"/>
</dbReference>
<feature type="region of interest" description="Disordered" evidence="1">
    <location>
        <begin position="105"/>
        <end position="336"/>
    </location>
</feature>
<feature type="compositionally biased region" description="Polar residues" evidence="1">
    <location>
        <begin position="312"/>
        <end position="328"/>
    </location>
</feature>
<feature type="compositionally biased region" description="Basic and acidic residues" evidence="1">
    <location>
        <begin position="783"/>
        <end position="792"/>
    </location>
</feature>
<feature type="compositionally biased region" description="Polar residues" evidence="1">
    <location>
        <begin position="213"/>
        <end position="224"/>
    </location>
</feature>
<keyword evidence="3" id="KW-1185">Reference proteome</keyword>
<feature type="compositionally biased region" description="Polar residues" evidence="1">
    <location>
        <begin position="956"/>
        <end position="966"/>
    </location>
</feature>
<proteinExistence type="predicted"/>
<feature type="compositionally biased region" description="Basic residues" evidence="1">
    <location>
        <begin position="539"/>
        <end position="553"/>
    </location>
</feature>
<dbReference type="GeneID" id="19395638"/>
<evidence type="ECO:0000313" key="2">
    <source>
        <dbReference type="EMBL" id="EOA86588.1"/>
    </source>
</evidence>
<dbReference type="AlphaFoldDB" id="R0K0E6"/>